<feature type="active site" evidence="6">
    <location>
        <position position="416"/>
    </location>
</feature>
<evidence type="ECO:0000256" key="6">
    <source>
        <dbReference type="PROSITE-ProRule" id="PRU10040"/>
    </source>
</evidence>
<dbReference type="InterPro" id="IPR018040">
    <property type="entry name" value="Pectinesterase_Tyr_AS"/>
</dbReference>
<sequence>MSFGANDDDGANKKKKITIIGVSSLILVAMVVAVAVGVKNTGSDSSNNNATPSGQISTSSKAVTALCQSTDYKETCVDSLKSANTTDPKELVRVGFQAAIKSLKKAMENSTTLKDLSKDPRTNQALEDCHELMDSAIDDLENSFNKLGAFDMSKIDEFVNELKIWLSGAITFEESCLDEFKNITNNDAGEKMKKILESSTQLTSNGLAMMSEISSVLNSFNINRRLFSEQIPDQNEEYSDDNGSYPSWVSVGRRNLLASTASTIKPNAVVAKDGSGQYKTITEALEFVPKDNNATYVIHIKEGVYQETVLLTKHMTNVMFIGDGPTKTKITGNKNFIDGTNTMRTATVSILGANFMAKDMGFENSAGAIKHQAVALRVQAHKSIFYNCQMDGYQDTLYVHAHAQFYRDCTISGTIDFIFGDAAAIFQNCKMIVRKPLDNQNCIVTAQGRNNSRSVTGLVLQNCTITGDAEYVPVKDVNKAYLGRPWKEYSRTLIMQSQIDDIIQPDGWLPWQGTFALDTCWYGEYGNRGAGSKRNKRVKWKGIKKVSTQQAYSFTISRFISEDWINASGVPYTPGMMKISKNV</sequence>
<dbReference type="PROSITE" id="PS00800">
    <property type="entry name" value="PECTINESTERASE_1"/>
    <property type="match status" value="1"/>
</dbReference>
<dbReference type="InterPro" id="IPR035513">
    <property type="entry name" value="Invertase/methylesterase_inhib"/>
</dbReference>
<dbReference type="Pfam" id="PF04043">
    <property type="entry name" value="PMEI"/>
    <property type="match status" value="1"/>
</dbReference>
<organism evidence="10 11">
    <name type="scientific">Xanthoceras sorbifolium</name>
    <dbReference type="NCBI Taxonomy" id="99658"/>
    <lineage>
        <taxon>Eukaryota</taxon>
        <taxon>Viridiplantae</taxon>
        <taxon>Streptophyta</taxon>
        <taxon>Embryophyta</taxon>
        <taxon>Tracheophyta</taxon>
        <taxon>Spermatophyta</taxon>
        <taxon>Magnoliopsida</taxon>
        <taxon>eudicotyledons</taxon>
        <taxon>Gunneridae</taxon>
        <taxon>Pentapetalae</taxon>
        <taxon>rosids</taxon>
        <taxon>malvids</taxon>
        <taxon>Sapindales</taxon>
        <taxon>Sapindaceae</taxon>
        <taxon>Xanthoceroideae</taxon>
        <taxon>Xanthoceras</taxon>
    </lineage>
</organism>
<comment type="pathway">
    <text evidence="1 7">Glycan metabolism; pectin degradation; 2-dehydro-3-deoxy-D-gluconate from pectin: step 1/5.</text>
</comment>
<dbReference type="EMBL" id="JAFEMO010000003">
    <property type="protein sequence ID" value="KAH7573540.1"/>
    <property type="molecule type" value="Genomic_DNA"/>
</dbReference>
<comment type="function">
    <text evidence="7">Acts in the modification of cell walls via demethylesterification of cell wall pectin.</text>
</comment>
<evidence type="ECO:0000256" key="3">
    <source>
        <dbReference type="ARBA" id="ARBA00007786"/>
    </source>
</evidence>
<dbReference type="NCBIfam" id="TIGR01614">
    <property type="entry name" value="PME_inhib"/>
    <property type="match status" value="1"/>
</dbReference>
<comment type="caution">
    <text evidence="10">The sequence shown here is derived from an EMBL/GenBank/DDBJ whole genome shotgun (WGS) entry which is preliminary data.</text>
</comment>
<protein>
    <recommendedName>
        <fullName evidence="7">Pectinesterase</fullName>
        <ecNumber evidence="7">3.1.1.11</ecNumber>
    </recommendedName>
</protein>
<evidence type="ECO:0000259" key="9">
    <source>
        <dbReference type="SMART" id="SM00856"/>
    </source>
</evidence>
<dbReference type="PROSITE" id="PS00503">
    <property type="entry name" value="PECTINESTERASE_2"/>
    <property type="match status" value="1"/>
</dbReference>
<reference evidence="10 11" key="1">
    <citation type="submission" date="2021-02" db="EMBL/GenBank/DDBJ databases">
        <title>Plant Genome Project.</title>
        <authorList>
            <person name="Zhang R.-G."/>
        </authorList>
    </citation>
    <scope>NUCLEOTIDE SEQUENCE [LARGE SCALE GENOMIC DNA]</scope>
    <source>
        <tissue evidence="10">Leaves</tissue>
    </source>
</reference>
<dbReference type="EC" id="3.1.1.11" evidence="7"/>
<dbReference type="InterPro" id="IPR006501">
    <property type="entry name" value="Pectinesterase_inhib_dom"/>
</dbReference>
<dbReference type="SUPFAM" id="SSF51126">
    <property type="entry name" value="Pectin lyase-like"/>
    <property type="match status" value="1"/>
</dbReference>
<evidence type="ECO:0000256" key="5">
    <source>
        <dbReference type="ARBA" id="ARBA00023085"/>
    </source>
</evidence>
<keyword evidence="7" id="KW-0964">Secreted</keyword>
<evidence type="ECO:0000256" key="4">
    <source>
        <dbReference type="ARBA" id="ARBA00022801"/>
    </source>
</evidence>
<dbReference type="Gene3D" id="2.160.20.10">
    <property type="entry name" value="Single-stranded right-handed beta-helix, Pectin lyase-like"/>
    <property type="match status" value="1"/>
</dbReference>
<dbReference type="InterPro" id="IPR033131">
    <property type="entry name" value="Pectinesterase_Asp_AS"/>
</dbReference>
<dbReference type="InterPro" id="IPR012334">
    <property type="entry name" value="Pectin_lyas_fold"/>
</dbReference>
<keyword evidence="11" id="KW-1185">Reference proteome</keyword>
<proteinExistence type="inferred from homology"/>
<dbReference type="PANTHER" id="PTHR31707">
    <property type="entry name" value="PECTINESTERASE"/>
    <property type="match status" value="1"/>
</dbReference>
<keyword evidence="5 7" id="KW-0063">Aspartyl esterase</keyword>
<keyword evidence="4 7" id="KW-0378">Hydrolase</keyword>
<comment type="subcellular location">
    <subcellularLocation>
        <location evidence="7">Secreted</location>
        <location evidence="7">Cell wall</location>
    </subcellularLocation>
</comment>
<evidence type="ECO:0000256" key="1">
    <source>
        <dbReference type="ARBA" id="ARBA00005184"/>
    </source>
</evidence>
<keyword evidence="8" id="KW-0472">Membrane</keyword>
<feature type="domain" description="Pectinesterase inhibitor" evidence="9">
    <location>
        <begin position="58"/>
        <end position="209"/>
    </location>
</feature>
<dbReference type="SUPFAM" id="SSF101148">
    <property type="entry name" value="Plant invertase/pectin methylesterase inhibitor"/>
    <property type="match status" value="1"/>
</dbReference>
<dbReference type="InterPro" id="IPR000070">
    <property type="entry name" value="Pectinesterase_cat"/>
</dbReference>
<feature type="transmembrane region" description="Helical" evidence="8">
    <location>
        <begin position="17"/>
        <end position="38"/>
    </location>
</feature>
<dbReference type="Proteomes" id="UP000827721">
    <property type="component" value="Unassembled WGS sequence"/>
</dbReference>
<keyword evidence="8" id="KW-0812">Transmembrane</keyword>
<evidence type="ECO:0000313" key="11">
    <source>
        <dbReference type="Proteomes" id="UP000827721"/>
    </source>
</evidence>
<evidence type="ECO:0000256" key="2">
    <source>
        <dbReference type="ARBA" id="ARBA00006027"/>
    </source>
</evidence>
<dbReference type="Pfam" id="PF01095">
    <property type="entry name" value="Pectinesterase"/>
    <property type="match status" value="1"/>
</dbReference>
<accession>A0ABQ8IAA2</accession>
<name>A0ABQ8IAA2_9ROSI</name>
<evidence type="ECO:0000313" key="10">
    <source>
        <dbReference type="EMBL" id="KAH7573540.1"/>
    </source>
</evidence>
<evidence type="ECO:0000256" key="8">
    <source>
        <dbReference type="SAM" id="Phobius"/>
    </source>
</evidence>
<comment type="similarity">
    <text evidence="3">In the C-terminal section; belongs to the pectinesterase family.</text>
</comment>
<comment type="similarity">
    <text evidence="2">In the N-terminal section; belongs to the PMEI family.</text>
</comment>
<comment type="catalytic activity">
    <reaction evidence="7">
        <text>[(1-&gt;4)-alpha-D-galacturonosyl methyl ester](n) + n H2O = [(1-&gt;4)-alpha-D-galacturonosyl](n) + n methanol + n H(+)</text>
        <dbReference type="Rhea" id="RHEA:22380"/>
        <dbReference type="Rhea" id="RHEA-COMP:14570"/>
        <dbReference type="Rhea" id="RHEA-COMP:14573"/>
        <dbReference type="ChEBI" id="CHEBI:15377"/>
        <dbReference type="ChEBI" id="CHEBI:15378"/>
        <dbReference type="ChEBI" id="CHEBI:17790"/>
        <dbReference type="ChEBI" id="CHEBI:140522"/>
        <dbReference type="ChEBI" id="CHEBI:140523"/>
        <dbReference type="EC" id="3.1.1.11"/>
    </reaction>
</comment>
<keyword evidence="7" id="KW-0961">Cell wall biogenesis/degradation</keyword>
<evidence type="ECO:0000256" key="7">
    <source>
        <dbReference type="RuleBase" id="RU000589"/>
    </source>
</evidence>
<dbReference type="CDD" id="cd15798">
    <property type="entry name" value="PMEI-like_3"/>
    <property type="match status" value="1"/>
</dbReference>
<keyword evidence="7" id="KW-0134">Cell wall</keyword>
<keyword evidence="8" id="KW-1133">Transmembrane helix</keyword>
<dbReference type="InterPro" id="IPR011050">
    <property type="entry name" value="Pectin_lyase_fold/virulence"/>
</dbReference>
<gene>
    <name evidence="10" type="ORF">JRO89_XS03G0168500</name>
</gene>
<dbReference type="SMART" id="SM00856">
    <property type="entry name" value="PMEI"/>
    <property type="match status" value="1"/>
</dbReference>
<dbReference type="Gene3D" id="1.20.140.40">
    <property type="entry name" value="Invertase/pectin methylesterase inhibitor family protein"/>
    <property type="match status" value="1"/>
</dbReference>